<organism evidence="1">
    <name type="scientific">marine sediment metagenome</name>
    <dbReference type="NCBI Taxonomy" id="412755"/>
    <lineage>
        <taxon>unclassified sequences</taxon>
        <taxon>metagenomes</taxon>
        <taxon>ecological metagenomes</taxon>
    </lineage>
</organism>
<evidence type="ECO:0000313" key="1">
    <source>
        <dbReference type="EMBL" id="KKM88615.1"/>
    </source>
</evidence>
<sequence length="66" mass="7741">MPIHGRKLVEYTHSCLNGQAPEGRDLIFYSQIRNQWLLGDHRIFWEVRFCPWCSEPLPLGLTDALD</sequence>
<protein>
    <submittedName>
        <fullName evidence="1">Uncharacterized protein</fullName>
    </submittedName>
</protein>
<accession>A0A0F9NIF7</accession>
<proteinExistence type="predicted"/>
<reference evidence="1" key="1">
    <citation type="journal article" date="2015" name="Nature">
        <title>Complex archaea that bridge the gap between prokaryotes and eukaryotes.</title>
        <authorList>
            <person name="Spang A."/>
            <person name="Saw J.H."/>
            <person name="Jorgensen S.L."/>
            <person name="Zaremba-Niedzwiedzka K."/>
            <person name="Martijn J."/>
            <person name="Lind A.E."/>
            <person name="van Eijk R."/>
            <person name="Schleper C."/>
            <person name="Guy L."/>
            <person name="Ettema T.J."/>
        </authorList>
    </citation>
    <scope>NUCLEOTIDE SEQUENCE</scope>
</reference>
<gene>
    <name evidence="1" type="ORF">LCGC14_1257070</name>
</gene>
<dbReference type="AlphaFoldDB" id="A0A0F9NIF7"/>
<dbReference type="EMBL" id="LAZR01006935">
    <property type="protein sequence ID" value="KKM88615.1"/>
    <property type="molecule type" value="Genomic_DNA"/>
</dbReference>
<name>A0A0F9NIF7_9ZZZZ</name>
<comment type="caution">
    <text evidence="1">The sequence shown here is derived from an EMBL/GenBank/DDBJ whole genome shotgun (WGS) entry which is preliminary data.</text>
</comment>